<dbReference type="KEGG" id="ngr:NAEGRDRAFT_77804"/>
<name>D2UYJ8_NAEGR</name>
<dbReference type="Proteomes" id="UP000006671">
    <property type="component" value="Unassembled WGS sequence"/>
</dbReference>
<reference evidence="2 3" key="1">
    <citation type="journal article" date="2010" name="Cell">
        <title>The genome of Naegleria gruberi illuminates early eukaryotic versatility.</title>
        <authorList>
            <person name="Fritz-Laylin L.K."/>
            <person name="Prochnik S.E."/>
            <person name="Ginger M.L."/>
            <person name="Dacks J.B."/>
            <person name="Carpenter M.L."/>
            <person name="Field M.C."/>
            <person name="Kuo A."/>
            <person name="Paredez A."/>
            <person name="Chapman J."/>
            <person name="Pham J."/>
            <person name="Shu S."/>
            <person name="Neupane R."/>
            <person name="Cipriano M."/>
            <person name="Mancuso J."/>
            <person name="Tu H."/>
            <person name="Salamov A."/>
            <person name="Lindquist E."/>
            <person name="Shapiro H."/>
            <person name="Lucas S."/>
            <person name="Grigoriev I.V."/>
            <person name="Cande W.Z."/>
            <person name="Fulton C."/>
            <person name="Rokhsar D.S."/>
            <person name="Dawson S.C."/>
        </authorList>
    </citation>
    <scope>NUCLEOTIDE SEQUENCE [LARGE SCALE GENOMIC DNA]</scope>
    <source>
        <strain evidence="2 3">NEG-M</strain>
    </source>
</reference>
<gene>
    <name evidence="2" type="ORF">NAEGRDRAFT_77804</name>
</gene>
<protein>
    <submittedName>
        <fullName evidence="2">Uncharacterized protein</fullName>
    </submittedName>
</protein>
<organism evidence="3">
    <name type="scientific">Naegleria gruberi</name>
    <name type="common">Amoeba</name>
    <dbReference type="NCBI Taxonomy" id="5762"/>
    <lineage>
        <taxon>Eukaryota</taxon>
        <taxon>Discoba</taxon>
        <taxon>Heterolobosea</taxon>
        <taxon>Tetramitia</taxon>
        <taxon>Eutetramitia</taxon>
        <taxon>Vahlkampfiidae</taxon>
        <taxon>Naegleria</taxon>
    </lineage>
</organism>
<keyword evidence="3" id="KW-1185">Reference proteome</keyword>
<dbReference type="RefSeq" id="XP_002683550.1">
    <property type="nucleotide sequence ID" value="XM_002683504.1"/>
</dbReference>
<accession>D2UYJ8</accession>
<dbReference type="OrthoDB" id="10252718at2759"/>
<dbReference type="OMA" id="CWYKHGV"/>
<evidence type="ECO:0000313" key="2">
    <source>
        <dbReference type="EMBL" id="EFC50806.1"/>
    </source>
</evidence>
<dbReference type="InParanoid" id="D2UYJ8"/>
<feature type="compositionally biased region" description="Polar residues" evidence="1">
    <location>
        <begin position="11"/>
        <end position="20"/>
    </location>
</feature>
<proteinExistence type="predicted"/>
<dbReference type="EMBL" id="GG738845">
    <property type="protein sequence ID" value="EFC50806.1"/>
    <property type="molecule type" value="Genomic_DNA"/>
</dbReference>
<dbReference type="VEuPathDB" id="AmoebaDB:NAEGRDRAFT_77804"/>
<dbReference type="GeneID" id="8859230"/>
<feature type="region of interest" description="Disordered" evidence="1">
    <location>
        <begin position="1"/>
        <end position="20"/>
    </location>
</feature>
<evidence type="ECO:0000313" key="3">
    <source>
        <dbReference type="Proteomes" id="UP000006671"/>
    </source>
</evidence>
<dbReference type="AlphaFoldDB" id="D2UYJ8"/>
<sequence>MSGSPEVDTPKVNNQYEESAPNYQFLNADKWRTGNKPLRLRKNPLEVSPCLKGECTSANQLIEFKTWVAREWTVYTAEVELLRKDVEDCWYKHGVDVIRQCKDKVQKYTHAVDEKTIREVRAKLMRGERAVE</sequence>
<evidence type="ECO:0000256" key="1">
    <source>
        <dbReference type="SAM" id="MobiDB-lite"/>
    </source>
</evidence>